<proteinExistence type="predicted"/>
<evidence type="ECO:0000313" key="4">
    <source>
        <dbReference type="Proteomes" id="UP000288972"/>
    </source>
</evidence>
<protein>
    <submittedName>
        <fullName evidence="2">Uncharacterized protein</fullName>
    </submittedName>
</protein>
<feature type="region of interest" description="Disordered" evidence="1">
    <location>
        <begin position="27"/>
        <end position="60"/>
    </location>
</feature>
<name>A0AAE5X5A0_9BRAD</name>
<dbReference type="EMBL" id="RDQZ01000021">
    <property type="protein sequence ID" value="RXH10175.1"/>
    <property type="molecule type" value="Genomic_DNA"/>
</dbReference>
<dbReference type="Proteomes" id="UP000288972">
    <property type="component" value="Chromosome"/>
</dbReference>
<keyword evidence="5" id="KW-1185">Reference proteome</keyword>
<dbReference type="KEGG" id="bgz:XH91_28935"/>
<evidence type="ECO:0000313" key="5">
    <source>
        <dbReference type="Proteomes" id="UP000290401"/>
    </source>
</evidence>
<reference evidence="2 4" key="1">
    <citation type="submission" date="2018-06" db="EMBL/GenBank/DDBJ databases">
        <title>Comparative genomics of rhizobia nodulating Arachis hypogaea in China.</title>
        <authorList>
            <person name="Li Y."/>
        </authorList>
    </citation>
    <scope>NUCLEOTIDE SEQUENCE [LARGE SCALE GENOMIC DNA]</scope>
    <source>
        <strain evidence="2 4">CCBAU 51670</strain>
    </source>
</reference>
<dbReference type="Proteomes" id="UP000290401">
    <property type="component" value="Unassembled WGS sequence"/>
</dbReference>
<dbReference type="AlphaFoldDB" id="A0AAE5X5A0"/>
<dbReference type="EMBL" id="CP030053">
    <property type="protein sequence ID" value="QAU48991.1"/>
    <property type="molecule type" value="Genomic_DNA"/>
</dbReference>
<evidence type="ECO:0000313" key="2">
    <source>
        <dbReference type="EMBL" id="QAU48991.1"/>
    </source>
</evidence>
<accession>A0AAE5X5A0</accession>
<organism evidence="2 4">
    <name type="scientific">Bradyrhizobium guangzhouense</name>
    <dbReference type="NCBI Taxonomy" id="1325095"/>
    <lineage>
        <taxon>Bacteria</taxon>
        <taxon>Pseudomonadati</taxon>
        <taxon>Pseudomonadota</taxon>
        <taxon>Alphaproteobacteria</taxon>
        <taxon>Hyphomicrobiales</taxon>
        <taxon>Nitrobacteraceae</taxon>
        <taxon>Bradyrhizobium</taxon>
    </lineage>
</organism>
<evidence type="ECO:0000256" key="1">
    <source>
        <dbReference type="SAM" id="MobiDB-lite"/>
    </source>
</evidence>
<evidence type="ECO:0000313" key="3">
    <source>
        <dbReference type="EMBL" id="RXH10175.1"/>
    </source>
</evidence>
<sequence>MRAERSNPDYLCGGILDCFAPLAMTGRKQRRLTTPPSPSSSAAPAHSRSTAPCPRRSRWR</sequence>
<feature type="compositionally biased region" description="Low complexity" evidence="1">
    <location>
        <begin position="39"/>
        <end position="52"/>
    </location>
</feature>
<gene>
    <name evidence="3" type="ORF">EAS56_23160</name>
    <name evidence="2" type="ORF">XH91_28935</name>
</gene>
<reference evidence="3 5" key="2">
    <citation type="submission" date="2018-10" db="EMBL/GenBank/DDBJ databases">
        <title>Bradyrhizobium sp. nov., effective nodules isolated from peanut in China.</title>
        <authorList>
            <person name="Li Y."/>
        </authorList>
    </citation>
    <scope>NUCLEOTIDE SEQUENCE [LARGE SCALE GENOMIC DNA]</scope>
    <source>
        <strain evidence="3 5">CCBAU 53426</strain>
    </source>
</reference>